<dbReference type="GO" id="GO:0019569">
    <property type="term" value="P:L-arabinose catabolic process to D-xylulose 5-phosphate"/>
    <property type="evidence" value="ECO:0007669"/>
    <property type="project" value="UniProtKB-UniRule"/>
</dbReference>
<protein>
    <recommendedName>
        <fullName evidence="6">L-arabinose isomerase</fullName>
        <ecNumber evidence="6">5.3.1.4</ecNumber>
    </recommendedName>
</protein>
<dbReference type="InterPro" id="IPR055389">
    <property type="entry name" value="AraA_N"/>
</dbReference>
<dbReference type="GO" id="GO:0005829">
    <property type="term" value="C:cytosol"/>
    <property type="evidence" value="ECO:0007669"/>
    <property type="project" value="TreeGrafter"/>
</dbReference>
<evidence type="ECO:0000256" key="4">
    <source>
        <dbReference type="ARBA" id="ARBA00023235"/>
    </source>
</evidence>
<comment type="similarity">
    <text evidence="6">Belongs to the arabinose isomerase family.</text>
</comment>
<feature type="binding site" evidence="6">
    <location>
        <position position="317"/>
    </location>
    <ligand>
        <name>Mn(2+)</name>
        <dbReference type="ChEBI" id="CHEBI:29035"/>
    </ligand>
</feature>
<feature type="binding site" evidence="6">
    <location>
        <position position="344"/>
    </location>
    <ligand>
        <name>Mn(2+)</name>
        <dbReference type="ChEBI" id="CHEBI:29035"/>
    </ligand>
</feature>
<feature type="domain" description="L-arabinose isomerase C-terminal" evidence="8">
    <location>
        <begin position="339"/>
        <end position="482"/>
    </location>
</feature>
<comment type="cofactor">
    <cofactor evidence="6">
        <name>Mn(2+)</name>
        <dbReference type="ChEBI" id="CHEBI:29035"/>
    </cofactor>
    <text evidence="6">Binds 1 Mn(2+) ion per subunit.</text>
</comment>
<dbReference type="GO" id="GO:0030145">
    <property type="term" value="F:manganese ion binding"/>
    <property type="evidence" value="ECO:0007669"/>
    <property type="project" value="UniProtKB-UniRule"/>
</dbReference>
<reference evidence="10 11" key="1">
    <citation type="submission" date="2015-06" db="EMBL/GenBank/DDBJ databases">
        <title>Prevotella sp. 109, sp. nov., a novel member of the family Prevotellaceae isolated from human faeces.</title>
        <authorList>
            <person name="Shkoporov A.N."/>
            <person name="Chaplin A.V."/>
            <person name="Kafarskaia L.I."/>
            <person name="Efimov B.A."/>
        </authorList>
    </citation>
    <scope>NUCLEOTIDE SEQUENCE [LARGE SCALE GENOMIC DNA]</scope>
    <source>
        <strain evidence="10 11">109</strain>
    </source>
</reference>
<dbReference type="HAMAP" id="MF_00519">
    <property type="entry name" value="Arabinose_Isome"/>
    <property type="match status" value="1"/>
</dbReference>
<dbReference type="InterPro" id="IPR024664">
    <property type="entry name" value="Ara_Isoase_C"/>
</dbReference>
<gene>
    <name evidence="6" type="primary">araA</name>
    <name evidence="10" type="ORF">ACU52_05975</name>
</gene>
<evidence type="ECO:0000259" key="7">
    <source>
        <dbReference type="Pfam" id="PF02610"/>
    </source>
</evidence>
<dbReference type="Proteomes" id="UP000036951">
    <property type="component" value="Unassembled WGS sequence"/>
</dbReference>
<comment type="catalytic activity">
    <reaction evidence="6">
        <text>beta-L-arabinopyranose = L-ribulose</text>
        <dbReference type="Rhea" id="RHEA:14821"/>
        <dbReference type="ChEBI" id="CHEBI:16880"/>
        <dbReference type="ChEBI" id="CHEBI:40886"/>
        <dbReference type="EC" id="5.3.1.4"/>
    </reaction>
</comment>
<dbReference type="InterPro" id="IPR004216">
    <property type="entry name" value="Fuc/Ara_isomerase_C"/>
</dbReference>
<keyword evidence="11" id="KW-1185">Reference proteome</keyword>
<dbReference type="InterPro" id="IPR038583">
    <property type="entry name" value="AraA_N_sf"/>
</dbReference>
<evidence type="ECO:0000256" key="3">
    <source>
        <dbReference type="ARBA" id="ARBA00023211"/>
    </source>
</evidence>
<dbReference type="PANTHER" id="PTHR38464:SF1">
    <property type="entry name" value="L-ARABINOSE ISOMERASE"/>
    <property type="match status" value="1"/>
</dbReference>
<accession>A0A8E1QY00</accession>
<evidence type="ECO:0000256" key="2">
    <source>
        <dbReference type="ARBA" id="ARBA00022935"/>
    </source>
</evidence>
<dbReference type="EC" id="5.3.1.4" evidence="6"/>
<evidence type="ECO:0000313" key="11">
    <source>
        <dbReference type="Proteomes" id="UP000036951"/>
    </source>
</evidence>
<comment type="caution">
    <text evidence="10">The sequence shown here is derived from an EMBL/GenBank/DDBJ whole genome shotgun (WGS) entry which is preliminary data.</text>
</comment>
<proteinExistence type="inferred from homology"/>
<keyword evidence="4 6" id="KW-0413">Isomerase</keyword>
<dbReference type="SUPFAM" id="SSF50443">
    <property type="entry name" value="FucI/AraA C-terminal domain-like"/>
    <property type="match status" value="1"/>
</dbReference>
<keyword evidence="2 6" id="KW-0054">Arabinose catabolism</keyword>
<evidence type="ECO:0000256" key="5">
    <source>
        <dbReference type="ARBA" id="ARBA00023277"/>
    </source>
</evidence>
<feature type="binding site" evidence="6">
    <location>
        <position position="460"/>
    </location>
    <ligand>
        <name>Mn(2+)</name>
        <dbReference type="ChEBI" id="CHEBI:29035"/>
    </ligand>
</feature>
<dbReference type="SUPFAM" id="SSF53743">
    <property type="entry name" value="FucI/AraA N-terminal and middle domains"/>
    <property type="match status" value="1"/>
</dbReference>
<evidence type="ECO:0000259" key="8">
    <source>
        <dbReference type="Pfam" id="PF11762"/>
    </source>
</evidence>
<dbReference type="Pfam" id="PF24856">
    <property type="entry name" value="AraA_central"/>
    <property type="match status" value="1"/>
</dbReference>
<keyword evidence="5 6" id="KW-0119">Carbohydrate metabolism</keyword>
<evidence type="ECO:0000256" key="6">
    <source>
        <dbReference type="HAMAP-Rule" id="MF_00519"/>
    </source>
</evidence>
<comment type="pathway">
    <text evidence="6">Carbohydrate degradation; L-arabinose degradation via L-ribulose; D-xylulose 5-phosphate from L-arabinose (bacterial route): step 1/3.</text>
</comment>
<dbReference type="GO" id="GO:0008733">
    <property type="term" value="F:L-arabinose isomerase activity"/>
    <property type="evidence" value="ECO:0007669"/>
    <property type="project" value="UniProtKB-UniRule"/>
</dbReference>
<dbReference type="NCBIfam" id="NF002795">
    <property type="entry name" value="PRK02929.1"/>
    <property type="match status" value="1"/>
</dbReference>
<dbReference type="InterPro" id="IPR003762">
    <property type="entry name" value="Lara_isomerase"/>
</dbReference>
<feature type="domain" description="L-arabinose isomerase central" evidence="9">
    <location>
        <begin position="179"/>
        <end position="335"/>
    </location>
</feature>
<dbReference type="OrthoDB" id="9765600at2"/>
<dbReference type="InterPro" id="IPR055390">
    <property type="entry name" value="AraA_central"/>
</dbReference>
<sequence>MIKAFENYEIWFITGAQLLYGGDAVKQVDGHSKEMVAGLNDSGRLPIKVVYKGTANSSKEVSELFAAANNEKKCIGVITWMHTFSPAKMWIHGLQILHKPLLHLHTQYNAEIPWDSIDMDFMNLNQSAHGDREFGHIISRMRIRRKLVVGYWKEEKTQNHIAVWERVCAAWADAQDMLILRFGDQMNNVAVTDGDKVAAEQVLGYHVDYCPFSEVLSYFKEIKDADVDNLVATYFNEYDHDSSLEDKTSEAYKKVWNAAKAELALRAILKAKGAKGFTTNFDDLGDVDVERSGMGFDQIPGLASQRLMAEGYGFGAEGDWKSAALYRSIWVMTQGMPNGCSFLEDYTLNFNGEQSSILQSHMLEVSPLIAASKPRLEVHFLGIGVRKSQTARLVFTSKVGTGVTATVVDLGNRFRMIVNDVKCIEPKALPKLPVASALWIPQPNFEVGAGCWIYAGGTHHSCFSYDLTEEYWQDYAEIAGIECVFINENTKVDEFRKELRFNEVYYMLNKALL</sequence>
<feature type="domain" description="L-arabinose isomerase N-terminal" evidence="7">
    <location>
        <begin position="8"/>
        <end position="174"/>
    </location>
</feature>
<dbReference type="PANTHER" id="PTHR38464">
    <property type="entry name" value="L-ARABINOSE ISOMERASE"/>
    <property type="match status" value="1"/>
</dbReference>
<dbReference type="Gene3D" id="3.40.50.10940">
    <property type="match status" value="1"/>
</dbReference>
<evidence type="ECO:0000256" key="1">
    <source>
        <dbReference type="ARBA" id="ARBA00022723"/>
    </source>
</evidence>
<feature type="binding site" evidence="6">
    <location>
        <position position="361"/>
    </location>
    <ligand>
        <name>Mn(2+)</name>
        <dbReference type="ChEBI" id="CHEBI:29035"/>
    </ligand>
</feature>
<dbReference type="EMBL" id="LFQU01000008">
    <property type="protein sequence ID" value="KOO68866.1"/>
    <property type="molecule type" value="Genomic_DNA"/>
</dbReference>
<name>A0A8E1QY00_9BACT</name>
<dbReference type="PIRSF" id="PIRSF001478">
    <property type="entry name" value="L-ara_isomerase"/>
    <property type="match status" value="1"/>
</dbReference>
<dbReference type="UniPathway" id="UPA00145">
    <property type="reaction ID" value="UER00565"/>
</dbReference>
<dbReference type="Pfam" id="PF02610">
    <property type="entry name" value="AraA_N"/>
    <property type="match status" value="1"/>
</dbReference>
<evidence type="ECO:0000259" key="9">
    <source>
        <dbReference type="Pfam" id="PF24856"/>
    </source>
</evidence>
<keyword evidence="3 6" id="KW-0464">Manganese</keyword>
<organism evidence="10 11">
    <name type="scientific">Xylanibacter rarus</name>
    <dbReference type="NCBI Taxonomy" id="1676614"/>
    <lineage>
        <taxon>Bacteria</taxon>
        <taxon>Pseudomonadati</taxon>
        <taxon>Bacteroidota</taxon>
        <taxon>Bacteroidia</taxon>
        <taxon>Bacteroidales</taxon>
        <taxon>Prevotellaceae</taxon>
        <taxon>Xylanibacter</taxon>
    </lineage>
</organism>
<dbReference type="InterPro" id="IPR009015">
    <property type="entry name" value="Fucose_isomerase_N/cen_sf"/>
</dbReference>
<dbReference type="Pfam" id="PF11762">
    <property type="entry name" value="Arabinose_Iso_C"/>
    <property type="match status" value="1"/>
</dbReference>
<dbReference type="AlphaFoldDB" id="A0A8E1QY00"/>
<evidence type="ECO:0000313" key="10">
    <source>
        <dbReference type="EMBL" id="KOO68866.1"/>
    </source>
</evidence>
<keyword evidence="1 6" id="KW-0479">Metal-binding</keyword>
<dbReference type="RefSeq" id="WP_053398113.1">
    <property type="nucleotide sequence ID" value="NZ_LFQU01000008.1"/>
</dbReference>
<comment type="function">
    <text evidence="6">Catalyzes the conversion of L-arabinose to L-ribulose.</text>
</comment>